<dbReference type="EMBL" id="BKCJ010236909">
    <property type="protein sequence ID" value="GEZ06193.1"/>
    <property type="molecule type" value="Genomic_DNA"/>
</dbReference>
<feature type="compositionally biased region" description="Polar residues" evidence="2">
    <location>
        <begin position="371"/>
        <end position="384"/>
    </location>
</feature>
<keyword evidence="3" id="KW-0808">Transferase</keyword>
<dbReference type="AlphaFoldDB" id="A0A699HZ28"/>
<name>A0A699HZ28_TANCI</name>
<evidence type="ECO:0000313" key="3">
    <source>
        <dbReference type="EMBL" id="GEZ06193.1"/>
    </source>
</evidence>
<feature type="compositionally biased region" description="Polar residues" evidence="2">
    <location>
        <begin position="146"/>
        <end position="156"/>
    </location>
</feature>
<evidence type="ECO:0000256" key="1">
    <source>
        <dbReference type="SAM" id="Coils"/>
    </source>
</evidence>
<reference evidence="3" key="1">
    <citation type="journal article" date="2019" name="Sci. Rep.">
        <title>Draft genome of Tanacetum cinerariifolium, the natural source of mosquito coil.</title>
        <authorList>
            <person name="Yamashiro T."/>
            <person name="Shiraishi A."/>
            <person name="Satake H."/>
            <person name="Nakayama K."/>
        </authorList>
    </citation>
    <scope>NUCLEOTIDE SEQUENCE</scope>
</reference>
<keyword evidence="3" id="KW-0418">Kinase</keyword>
<organism evidence="3">
    <name type="scientific">Tanacetum cinerariifolium</name>
    <name type="common">Dalmatian daisy</name>
    <name type="synonym">Chrysanthemum cinerariifolium</name>
    <dbReference type="NCBI Taxonomy" id="118510"/>
    <lineage>
        <taxon>Eukaryota</taxon>
        <taxon>Viridiplantae</taxon>
        <taxon>Streptophyta</taxon>
        <taxon>Embryophyta</taxon>
        <taxon>Tracheophyta</taxon>
        <taxon>Spermatophyta</taxon>
        <taxon>Magnoliopsida</taxon>
        <taxon>eudicotyledons</taxon>
        <taxon>Gunneridae</taxon>
        <taxon>Pentapetalae</taxon>
        <taxon>asterids</taxon>
        <taxon>campanulids</taxon>
        <taxon>Asterales</taxon>
        <taxon>Asteraceae</taxon>
        <taxon>Asteroideae</taxon>
        <taxon>Anthemideae</taxon>
        <taxon>Anthemidinae</taxon>
        <taxon>Tanacetum</taxon>
    </lineage>
</organism>
<accession>A0A699HZ28</accession>
<feature type="region of interest" description="Disordered" evidence="2">
    <location>
        <begin position="371"/>
        <end position="408"/>
    </location>
</feature>
<comment type="caution">
    <text evidence="3">The sequence shown here is derived from an EMBL/GenBank/DDBJ whole genome shotgun (WGS) entry which is preliminary data.</text>
</comment>
<evidence type="ECO:0000256" key="2">
    <source>
        <dbReference type="SAM" id="MobiDB-lite"/>
    </source>
</evidence>
<feature type="coiled-coil region" evidence="1">
    <location>
        <begin position="428"/>
        <end position="459"/>
    </location>
</feature>
<keyword evidence="1" id="KW-0175">Coiled coil</keyword>
<dbReference type="GO" id="GO:0016301">
    <property type="term" value="F:kinase activity"/>
    <property type="evidence" value="ECO:0007669"/>
    <property type="project" value="UniProtKB-KW"/>
</dbReference>
<protein>
    <submittedName>
        <fullName evidence="3">Xylulose kinase-1</fullName>
    </submittedName>
</protein>
<feature type="region of interest" description="Disordered" evidence="2">
    <location>
        <begin position="134"/>
        <end position="212"/>
    </location>
</feature>
<sequence length="891" mass="98165">MAALKYKKEHNKVGYLLKPTGSDDYHQIINFLSESHIRYALTAKPIIFDSLVKQFWSTATLRAHELGPPAILATIDNTPYTITEELGKLTFFKNEFLPQRRGMINNIGNAKKFLMYPRFLQLILGEGVEVATQDVPHPVPAPEQSPPQLTTLSRPQSPDPVAPVLEHDHSSTQPETAAGSFPSMEDAPLGGDFHTSPPRFSHTPPAGQPSGGVEDLITLTALSYVVSTLVQKVHSLEAELQDHKQLFKNVVGKLVKKVKSLEVKLKTNKRKMVVDDSDEEDGTTPNVDLDVLRALANAVVAVDSDVPASPYAHTDLPTATSTTPIGASGVAAGAFGVATSVAPSNTGVAPGASRVALGDSNVSPDLSVAPTATSAVPADSTNIPTAVPADRPNVHAGASNKGKSPMIKEDIPVPAKTFRQMEEDRLGEEAARRLHKEEMAEMERERAEAQRKIQQEVLESAKFYNEDDWLNIRAQVEANASLSKTLLGDDVSEDNFPAHMAALIKKKRQALAEQLFKERQNRPLTPAQQKANMRQHVKNQSSAIYNTGWSMAYVKSFSDAQLLQEFENIRKVQSQSQLQAFSQTFKRPGSMLEEPPSKKPKSPEAPTLFMQEIPIPPAVASPPSFYTQRKSIARKHVYKPKSKIPTLDLDAPAQAFLKVIVDEDSNDADSVDEVWSVVVGWEILSTPLGRRKGFLCLEQSKSVGNKKLTVIYYFKCACFRNRFCPEQTDIGKDISNPFMAVMICQKSLGYSNSPMIHVLRVGLVINSPGYIVPTGRVMVPTGRYIVPTGRVIVTAGRYVVHADLYVFILYAALRSCVTTLMLEILKALLTISPSTYALTLDRFDNNVSFEEELAYQRLRKTLTHVLELSSCIYLDDRAWGVLNFDSAEVRL</sequence>
<proteinExistence type="predicted"/>
<gene>
    <name evidence="3" type="ORF">Tci_478166</name>
</gene>